<gene>
    <name evidence="1" type="ORF">ABVT11_17290</name>
</gene>
<dbReference type="InterPro" id="IPR009678">
    <property type="entry name" value="Phage_tail_completion_R"/>
</dbReference>
<proteinExistence type="predicted"/>
<organism evidence="1 2">
    <name type="scientific">Uliginosibacterium paludis</name>
    <dbReference type="NCBI Taxonomy" id="1615952"/>
    <lineage>
        <taxon>Bacteria</taxon>
        <taxon>Pseudomonadati</taxon>
        <taxon>Pseudomonadota</taxon>
        <taxon>Betaproteobacteria</taxon>
        <taxon>Rhodocyclales</taxon>
        <taxon>Zoogloeaceae</taxon>
        <taxon>Uliginosibacterium</taxon>
    </lineage>
</organism>
<dbReference type="RefSeq" id="WP_345929482.1">
    <property type="nucleotide sequence ID" value="NZ_JBDIVF010000010.1"/>
</dbReference>
<reference evidence="1 2" key="1">
    <citation type="submission" date="2024-07" db="EMBL/GenBank/DDBJ databases">
        <title>Uliginosibacterium paludis KCTC:42655.</title>
        <authorList>
            <person name="Kim M.K."/>
        </authorList>
    </citation>
    <scope>NUCLEOTIDE SEQUENCE [LARGE SCALE GENOMIC DNA]</scope>
    <source>
        <strain evidence="1 2">KCTC 42655</strain>
    </source>
</reference>
<comment type="caution">
    <text evidence="1">The sequence shown here is derived from an EMBL/GenBank/DDBJ whole genome shotgun (WGS) entry which is preliminary data.</text>
</comment>
<accession>A0ABV2CUM7</accession>
<dbReference type="Pfam" id="PF06891">
    <property type="entry name" value="P2_Phage_GpR"/>
    <property type="match status" value="1"/>
</dbReference>
<evidence type="ECO:0000313" key="2">
    <source>
        <dbReference type="Proteomes" id="UP001548590"/>
    </source>
</evidence>
<dbReference type="Proteomes" id="UP001548590">
    <property type="component" value="Unassembled WGS sequence"/>
</dbReference>
<dbReference type="EMBL" id="JBEWLZ010000013">
    <property type="protein sequence ID" value="MET1491598.1"/>
    <property type="molecule type" value="Genomic_DNA"/>
</dbReference>
<sequence>MIKPASLRAALIQANPHLKAAADSLHTFIDKGTLSATAVPGGGFAYGYTCSIVVTDYHGHPDSLFVPLIAWLAEHQPDLLLNQATPQIEFEAEILTHDTCDVEIRVQLTERVVLRQSDTGGLMAEHLAAPGYDVTPAGYTWQLFLKGQEIMWPPTGPLDIPTTGAQA</sequence>
<name>A0ABV2CUM7_9RHOO</name>
<protein>
    <submittedName>
        <fullName evidence="1">Phage tail protein</fullName>
    </submittedName>
</protein>
<keyword evidence="2" id="KW-1185">Reference proteome</keyword>
<evidence type="ECO:0000313" key="1">
    <source>
        <dbReference type="EMBL" id="MET1491598.1"/>
    </source>
</evidence>